<dbReference type="EMBL" id="PSQE01000001">
    <property type="protein sequence ID" value="RHN82156.1"/>
    <property type="molecule type" value="Genomic_DNA"/>
</dbReference>
<sequence>MFCVNKDGIHTKFVGCRQTQTSTKGVNSIIYLCRFHNKVGRRNMKYPFQQHNCIFAQ</sequence>
<dbReference type="AlphaFoldDB" id="A0A396JV02"/>
<evidence type="ECO:0000313" key="1">
    <source>
        <dbReference type="EMBL" id="RHN82156.1"/>
    </source>
</evidence>
<organism evidence="1">
    <name type="scientific">Medicago truncatula</name>
    <name type="common">Barrel medic</name>
    <name type="synonym">Medicago tribuloides</name>
    <dbReference type="NCBI Taxonomy" id="3880"/>
    <lineage>
        <taxon>Eukaryota</taxon>
        <taxon>Viridiplantae</taxon>
        <taxon>Streptophyta</taxon>
        <taxon>Embryophyta</taxon>
        <taxon>Tracheophyta</taxon>
        <taxon>Spermatophyta</taxon>
        <taxon>Magnoliopsida</taxon>
        <taxon>eudicotyledons</taxon>
        <taxon>Gunneridae</taxon>
        <taxon>Pentapetalae</taxon>
        <taxon>rosids</taxon>
        <taxon>fabids</taxon>
        <taxon>Fabales</taxon>
        <taxon>Fabaceae</taxon>
        <taxon>Papilionoideae</taxon>
        <taxon>50 kb inversion clade</taxon>
        <taxon>NPAAA clade</taxon>
        <taxon>Hologalegina</taxon>
        <taxon>IRL clade</taxon>
        <taxon>Trifolieae</taxon>
        <taxon>Medicago</taxon>
    </lineage>
</organism>
<gene>
    <name evidence="1" type="ORF">MtrunA17_Chr1g0206801</name>
</gene>
<name>A0A396JV02_MEDTR</name>
<dbReference type="Gramene" id="rna6282">
    <property type="protein sequence ID" value="RHN82156.1"/>
    <property type="gene ID" value="gene6282"/>
</dbReference>
<protein>
    <submittedName>
        <fullName evidence="1">Uncharacterized protein</fullName>
    </submittedName>
</protein>
<accession>A0A396JV02</accession>
<proteinExistence type="predicted"/>
<dbReference type="Proteomes" id="UP000265566">
    <property type="component" value="Chromosome 1"/>
</dbReference>
<comment type="caution">
    <text evidence="1">The sequence shown here is derived from an EMBL/GenBank/DDBJ whole genome shotgun (WGS) entry which is preliminary data.</text>
</comment>
<reference evidence="1" key="1">
    <citation type="journal article" date="2018" name="Nat. Plants">
        <title>Whole-genome landscape of Medicago truncatula symbiotic genes.</title>
        <authorList>
            <person name="Pecrix Y."/>
            <person name="Gamas P."/>
            <person name="Carrere S."/>
        </authorList>
    </citation>
    <scope>NUCLEOTIDE SEQUENCE</scope>
    <source>
        <tissue evidence="1">Leaves</tissue>
    </source>
</reference>